<dbReference type="Pfam" id="PF13472">
    <property type="entry name" value="Lipase_GDSL_2"/>
    <property type="match status" value="1"/>
</dbReference>
<dbReference type="RefSeq" id="WP_226538478.1">
    <property type="nucleotide sequence ID" value="NZ_CP129013.1"/>
</dbReference>
<protein>
    <submittedName>
        <fullName evidence="2">GDSL-type esterase/lipase family protein</fullName>
    </submittedName>
</protein>
<dbReference type="InterPro" id="IPR013830">
    <property type="entry name" value="SGNH_hydro"/>
</dbReference>
<accession>A0ABY9JW98</accession>
<dbReference type="SUPFAM" id="SSF52266">
    <property type="entry name" value="SGNH hydrolase"/>
    <property type="match status" value="1"/>
</dbReference>
<evidence type="ECO:0000259" key="1">
    <source>
        <dbReference type="Pfam" id="PF13472"/>
    </source>
</evidence>
<dbReference type="EMBL" id="CP129013">
    <property type="protein sequence ID" value="WLR43669.1"/>
    <property type="molecule type" value="Genomic_DNA"/>
</dbReference>
<dbReference type="PANTHER" id="PTHR30383">
    <property type="entry name" value="THIOESTERASE 1/PROTEASE 1/LYSOPHOSPHOLIPASE L1"/>
    <property type="match status" value="1"/>
</dbReference>
<feature type="domain" description="SGNH hydrolase-type esterase" evidence="1">
    <location>
        <begin position="55"/>
        <end position="241"/>
    </location>
</feature>
<dbReference type="PROSITE" id="PS51257">
    <property type="entry name" value="PROKAR_LIPOPROTEIN"/>
    <property type="match status" value="1"/>
</dbReference>
<sequence>MNAVKIGFFIVLIPMLLIGCTTNETKLLASHEVAMKQKPYTVESYLRDEMLIVGLGDSLTEGVGDKEERGYIDRVKEKFEKEGHSDIELANYAVEGDKTTNMMKRLKEEETKKKIEDADMIFITIGANDIMYVFKKNVFQLDYEKFMEDQSSYKKRLNQILSYIRDVNSNAFIVFLSLYNPFSYLVSDIPEIELIMSDYNQLSKQVVSNYNPIYFVSIDDIFNFEPTLLSDDLFHPNEEGYSNMADRILDTIHFNDGGE</sequence>
<dbReference type="PANTHER" id="PTHR30383:SF27">
    <property type="entry name" value="SPORE GERMINATION LIPASE LIPC"/>
    <property type="match status" value="1"/>
</dbReference>
<name>A0ABY9JW98_9BACI</name>
<dbReference type="InterPro" id="IPR051532">
    <property type="entry name" value="Ester_Hydrolysis_Enzymes"/>
</dbReference>
<dbReference type="InterPro" id="IPR036514">
    <property type="entry name" value="SGNH_hydro_sf"/>
</dbReference>
<gene>
    <name evidence="2" type="ORF">LC087_05865</name>
</gene>
<evidence type="ECO:0000313" key="3">
    <source>
        <dbReference type="Proteomes" id="UP001197974"/>
    </source>
</evidence>
<evidence type="ECO:0000313" key="2">
    <source>
        <dbReference type="EMBL" id="WLR43669.1"/>
    </source>
</evidence>
<reference evidence="2 3" key="1">
    <citation type="submission" date="2023-06" db="EMBL/GenBank/DDBJ databases">
        <title>Five Gram-positive bacteria isolated from mangrove sediments in Shenzhen, Guangdong, China.</title>
        <authorList>
            <person name="Yu S."/>
            <person name="Zheng W."/>
            <person name="Huang Y."/>
        </authorList>
    </citation>
    <scope>NUCLEOTIDE SEQUENCE [LARGE SCALE GENOMIC DNA]</scope>
    <source>
        <strain evidence="2 3">SaN35-3</strain>
    </source>
</reference>
<proteinExistence type="predicted"/>
<organism evidence="2 3">
    <name type="scientific">Bacillus carboniphilus</name>
    <dbReference type="NCBI Taxonomy" id="86663"/>
    <lineage>
        <taxon>Bacteria</taxon>
        <taxon>Bacillati</taxon>
        <taxon>Bacillota</taxon>
        <taxon>Bacilli</taxon>
        <taxon>Bacillales</taxon>
        <taxon>Bacillaceae</taxon>
        <taxon>Bacillus</taxon>
    </lineage>
</organism>
<dbReference type="Gene3D" id="3.40.50.1110">
    <property type="entry name" value="SGNH hydrolase"/>
    <property type="match status" value="1"/>
</dbReference>
<keyword evidence="3" id="KW-1185">Reference proteome</keyword>
<dbReference type="Proteomes" id="UP001197974">
    <property type="component" value="Chromosome"/>
</dbReference>